<dbReference type="EMBL" id="BARS01038831">
    <property type="protein sequence ID" value="GAG14145.1"/>
    <property type="molecule type" value="Genomic_DNA"/>
</dbReference>
<organism evidence="3">
    <name type="scientific">marine sediment metagenome</name>
    <dbReference type="NCBI Taxonomy" id="412755"/>
    <lineage>
        <taxon>unclassified sequences</taxon>
        <taxon>metagenomes</taxon>
        <taxon>ecological metagenomes</taxon>
    </lineage>
</organism>
<reference evidence="3" key="1">
    <citation type="journal article" date="2014" name="Front. Microbiol.">
        <title>High frequency of phylogenetically diverse reductive dehalogenase-homologous genes in deep subseafloor sedimentary metagenomes.</title>
        <authorList>
            <person name="Kawai M."/>
            <person name="Futagami T."/>
            <person name="Toyoda A."/>
            <person name="Takaki Y."/>
            <person name="Nishi S."/>
            <person name="Hori S."/>
            <person name="Arai W."/>
            <person name="Tsubouchi T."/>
            <person name="Morono Y."/>
            <person name="Uchiyama I."/>
            <person name="Ito T."/>
            <person name="Fujiyama A."/>
            <person name="Inagaki F."/>
            <person name="Takami H."/>
        </authorList>
    </citation>
    <scope>NUCLEOTIDE SEQUENCE</scope>
    <source>
        <strain evidence="3">Expedition CK06-06</strain>
    </source>
</reference>
<keyword evidence="2" id="KW-0812">Transmembrane</keyword>
<keyword evidence="2" id="KW-0472">Membrane</keyword>
<keyword evidence="2" id="KW-1133">Transmembrane helix</keyword>
<feature type="transmembrane region" description="Helical" evidence="2">
    <location>
        <begin position="20"/>
        <end position="37"/>
    </location>
</feature>
<feature type="non-terminal residue" evidence="3">
    <location>
        <position position="201"/>
    </location>
</feature>
<proteinExistence type="predicted"/>
<feature type="region of interest" description="Disordered" evidence="1">
    <location>
        <begin position="177"/>
        <end position="201"/>
    </location>
</feature>
<feature type="compositionally biased region" description="Low complexity" evidence="1">
    <location>
        <begin position="177"/>
        <end position="186"/>
    </location>
</feature>
<evidence type="ECO:0000313" key="3">
    <source>
        <dbReference type="EMBL" id="GAG14145.1"/>
    </source>
</evidence>
<gene>
    <name evidence="3" type="ORF">S01H1_59374</name>
</gene>
<dbReference type="AlphaFoldDB" id="X0V7N1"/>
<comment type="caution">
    <text evidence="3">The sequence shown here is derived from an EMBL/GenBank/DDBJ whole genome shotgun (WGS) entry which is preliminary data.</text>
</comment>
<evidence type="ECO:0000256" key="1">
    <source>
        <dbReference type="SAM" id="MobiDB-lite"/>
    </source>
</evidence>
<sequence>MLKIDLLPRRFAIARTNKRILTIGIILLVAVGAGFGLKYKAIRGDIAETEQAIADLKPIVDEVARLEAEISEKQGWLDPISGKLDFVEKADKTGEEYFDRFHSINEHIWNEAQMSSFAFPSGGSSVQFTVMVQGTAGVGRFLLNLLRCDDLTSISYSGVPGGRSIAATGAAAAGLPQAAATPGAAGVEPGSPNEPRANSST</sequence>
<name>X0V7N1_9ZZZZ</name>
<accession>X0V7N1</accession>
<evidence type="ECO:0000256" key="2">
    <source>
        <dbReference type="SAM" id="Phobius"/>
    </source>
</evidence>
<protein>
    <submittedName>
        <fullName evidence="3">Uncharacterized protein</fullName>
    </submittedName>
</protein>